<keyword evidence="2" id="KW-0812">Transmembrane</keyword>
<evidence type="ECO:0000256" key="2">
    <source>
        <dbReference type="SAM" id="Phobius"/>
    </source>
</evidence>
<dbReference type="SUPFAM" id="SSF53955">
    <property type="entry name" value="Lysozyme-like"/>
    <property type="match status" value="1"/>
</dbReference>
<dbReference type="GO" id="GO:0009253">
    <property type="term" value="P:peptidoglycan catabolic process"/>
    <property type="evidence" value="ECO:0007669"/>
    <property type="project" value="TreeGrafter"/>
</dbReference>
<keyword evidence="2" id="KW-0472">Membrane</keyword>
<dbReference type="EMBL" id="FOWW01000002">
    <property type="protein sequence ID" value="SFP39482.1"/>
    <property type="molecule type" value="Genomic_DNA"/>
</dbReference>
<dbReference type="GO" id="GO:0008933">
    <property type="term" value="F:peptidoglycan lytic transglycosylase activity"/>
    <property type="evidence" value="ECO:0007669"/>
    <property type="project" value="TreeGrafter"/>
</dbReference>
<dbReference type="PANTHER" id="PTHR30163:SF8">
    <property type="entry name" value="LYTIC MUREIN TRANSGLYCOSYLASE"/>
    <property type="match status" value="1"/>
</dbReference>
<dbReference type="InterPro" id="IPR043426">
    <property type="entry name" value="MltB-like"/>
</dbReference>
<gene>
    <name evidence="3" type="ORF">SAMN05421810_102459</name>
</gene>
<evidence type="ECO:0008006" key="5">
    <source>
        <dbReference type="Google" id="ProtNLM"/>
    </source>
</evidence>
<dbReference type="STRING" id="587909.SAMN05421810_102459"/>
<evidence type="ECO:0000313" key="3">
    <source>
        <dbReference type="EMBL" id="SFP39482.1"/>
    </source>
</evidence>
<sequence>MTAGSLPGFLPPPRALGRIALAVALVVAGLVLVLTIGVNRDDEEPPPAEPSVEAPRPEPWAAAPTPAPAAPEDRLDASDQAELDAWAEQMATRTRVPARALAAYGRAEMWMRTAAPECRLSWGTLAAIGRVESQHGRLGGAEVSANGVISPPIVGPPLDGAPGVREIPDTDGGRLDGDTRWDRAVGPMQFLPATWARWSARASRDGAPPDPQNIDDAALTAARYLCASGGDLGSPDGWWTAVLTYNQSVGYAQDVFLAAETYATGQ</sequence>
<reference evidence="4" key="1">
    <citation type="submission" date="2016-10" db="EMBL/GenBank/DDBJ databases">
        <authorList>
            <person name="Varghese N."/>
            <person name="Submissions S."/>
        </authorList>
    </citation>
    <scope>NUCLEOTIDE SEQUENCE [LARGE SCALE GENOMIC DNA]</scope>
    <source>
        <strain evidence="4">CGMCC 4.5579</strain>
    </source>
</reference>
<dbReference type="AlphaFoldDB" id="A0A1I5PZT1"/>
<dbReference type="Gene3D" id="1.10.530.10">
    <property type="match status" value="1"/>
</dbReference>
<dbReference type="PANTHER" id="PTHR30163">
    <property type="entry name" value="MEMBRANE-BOUND LYTIC MUREIN TRANSGLYCOSYLASE B"/>
    <property type="match status" value="1"/>
</dbReference>
<feature type="transmembrane region" description="Helical" evidence="2">
    <location>
        <begin position="15"/>
        <end position="38"/>
    </location>
</feature>
<accession>A0A1I5PZT1</accession>
<organism evidence="3 4">
    <name type="scientific">Amycolatopsis arida</name>
    <dbReference type="NCBI Taxonomy" id="587909"/>
    <lineage>
        <taxon>Bacteria</taxon>
        <taxon>Bacillati</taxon>
        <taxon>Actinomycetota</taxon>
        <taxon>Actinomycetes</taxon>
        <taxon>Pseudonocardiales</taxon>
        <taxon>Pseudonocardiaceae</taxon>
        <taxon>Amycolatopsis</taxon>
    </lineage>
</organism>
<keyword evidence="4" id="KW-1185">Reference proteome</keyword>
<keyword evidence="2" id="KW-1133">Transmembrane helix</keyword>
<evidence type="ECO:0000313" key="4">
    <source>
        <dbReference type="Proteomes" id="UP000198727"/>
    </source>
</evidence>
<name>A0A1I5PZT1_9PSEU</name>
<dbReference type="Proteomes" id="UP000198727">
    <property type="component" value="Unassembled WGS sequence"/>
</dbReference>
<dbReference type="InterPro" id="IPR023346">
    <property type="entry name" value="Lysozyme-like_dom_sf"/>
</dbReference>
<proteinExistence type="predicted"/>
<feature type="compositionally biased region" description="Low complexity" evidence="1">
    <location>
        <begin position="50"/>
        <end position="64"/>
    </location>
</feature>
<protein>
    <recommendedName>
        <fullName evidence="5">Membrane-bound lytic murein transglycosylase B</fullName>
    </recommendedName>
</protein>
<feature type="region of interest" description="Disordered" evidence="1">
    <location>
        <begin position="40"/>
        <end position="76"/>
    </location>
</feature>
<evidence type="ECO:0000256" key="1">
    <source>
        <dbReference type="SAM" id="MobiDB-lite"/>
    </source>
</evidence>
<dbReference type="RefSeq" id="WP_341770748.1">
    <property type="nucleotide sequence ID" value="NZ_FOWW01000002.1"/>
</dbReference>